<name>A0A7C3URE6_UNCW3</name>
<keyword evidence="2" id="KW-0812">Transmembrane</keyword>
<gene>
    <name evidence="4" type="ORF">ENX07_06340</name>
</gene>
<evidence type="ECO:0000313" key="4">
    <source>
        <dbReference type="EMBL" id="HGE99670.1"/>
    </source>
</evidence>
<feature type="coiled-coil region" evidence="1">
    <location>
        <begin position="159"/>
        <end position="204"/>
    </location>
</feature>
<dbReference type="EMBL" id="DTMQ01000040">
    <property type="protein sequence ID" value="HGE99670.1"/>
    <property type="molecule type" value="Genomic_DNA"/>
</dbReference>
<feature type="domain" description="Mce/MlaD" evidence="3">
    <location>
        <begin position="36"/>
        <end position="109"/>
    </location>
</feature>
<dbReference type="PANTHER" id="PTHR33371:SF4">
    <property type="entry name" value="INTERMEMBRANE PHOSPHOLIPID TRANSPORT SYSTEM BINDING PROTEIN MLAD"/>
    <property type="match status" value="1"/>
</dbReference>
<evidence type="ECO:0000256" key="2">
    <source>
        <dbReference type="SAM" id="Phobius"/>
    </source>
</evidence>
<evidence type="ECO:0000256" key="1">
    <source>
        <dbReference type="SAM" id="Coils"/>
    </source>
</evidence>
<dbReference type="Pfam" id="PF02470">
    <property type="entry name" value="MlaD"/>
    <property type="match status" value="1"/>
</dbReference>
<dbReference type="InterPro" id="IPR052336">
    <property type="entry name" value="MlaD_Phospholipid_Transporter"/>
</dbReference>
<keyword evidence="2" id="KW-1133">Transmembrane helix</keyword>
<reference evidence="4" key="1">
    <citation type="journal article" date="2020" name="mSystems">
        <title>Genome- and Community-Level Interaction Insights into Carbon Utilization and Element Cycling Functions of Hydrothermarchaeota in Hydrothermal Sediment.</title>
        <authorList>
            <person name="Zhou Z."/>
            <person name="Liu Y."/>
            <person name="Xu W."/>
            <person name="Pan J."/>
            <person name="Luo Z.H."/>
            <person name="Li M."/>
        </authorList>
    </citation>
    <scope>NUCLEOTIDE SEQUENCE [LARGE SCALE GENOMIC DNA]</scope>
    <source>
        <strain evidence="4">SpSt-906</strain>
    </source>
</reference>
<protein>
    <submittedName>
        <fullName evidence="4">MCE family protein</fullName>
    </submittedName>
</protein>
<keyword evidence="2" id="KW-0472">Membrane</keyword>
<dbReference type="AlphaFoldDB" id="A0A7C3URE6"/>
<comment type="caution">
    <text evidence="4">The sequence shown here is derived from an EMBL/GenBank/DDBJ whole genome shotgun (WGS) entry which is preliminary data.</text>
</comment>
<evidence type="ECO:0000259" key="3">
    <source>
        <dbReference type="Pfam" id="PF02470"/>
    </source>
</evidence>
<sequence length="248" mass="28128">MRKELLIGSFSLIAIILFIGGVLWIKGKDIWGRERIIRAKFTDATGIQPGVYVYFRGVKVGEVKRVKIIPYGVMVEFSVQKEISIPSDSKVYAESRGLFEDKILFLVPGLSSQALGKDMVLEGIRKENILENLGRMDVKEVITALDELRNFAQTGEKTLKEAEIFLKDLRKKLERIETTATSQMESTGKALKELNLTLKELSEDFKGGALGHLISDTLFYQNLLKTLIRLDSVLERFQRDKGIRVKLF</sequence>
<proteinExistence type="predicted"/>
<organism evidence="4">
    <name type="scientific">candidate division WOR-3 bacterium</name>
    <dbReference type="NCBI Taxonomy" id="2052148"/>
    <lineage>
        <taxon>Bacteria</taxon>
        <taxon>Bacteria division WOR-3</taxon>
    </lineage>
</organism>
<dbReference type="InterPro" id="IPR003399">
    <property type="entry name" value="Mce/MlaD"/>
</dbReference>
<keyword evidence="1" id="KW-0175">Coiled coil</keyword>
<accession>A0A7C3URE6</accession>
<dbReference type="PANTHER" id="PTHR33371">
    <property type="entry name" value="INTERMEMBRANE PHOSPHOLIPID TRANSPORT SYSTEM BINDING PROTEIN MLAD-RELATED"/>
    <property type="match status" value="1"/>
</dbReference>
<feature type="transmembrane region" description="Helical" evidence="2">
    <location>
        <begin position="6"/>
        <end position="25"/>
    </location>
</feature>